<protein>
    <submittedName>
        <fullName evidence="5">SMP-30/gluconolactonase/LRE family protein</fullName>
    </submittedName>
</protein>
<dbReference type="Proteomes" id="UP000721844">
    <property type="component" value="Unassembled WGS sequence"/>
</dbReference>
<evidence type="ECO:0000256" key="2">
    <source>
        <dbReference type="PIRSR" id="PIRSR605511-1"/>
    </source>
</evidence>
<name>A0A964E525_9PROT</name>
<feature type="binding site" evidence="3">
    <location>
        <position position="177"/>
    </location>
    <ligand>
        <name>a divalent metal cation</name>
        <dbReference type="ChEBI" id="CHEBI:60240"/>
    </ligand>
</feature>
<comment type="caution">
    <text evidence="5">The sequence shown here is derived from an EMBL/GenBank/DDBJ whole genome shotgun (WGS) entry which is preliminary data.</text>
</comment>
<evidence type="ECO:0000259" key="4">
    <source>
        <dbReference type="Pfam" id="PF08450"/>
    </source>
</evidence>
<dbReference type="InterPro" id="IPR013658">
    <property type="entry name" value="SGL"/>
</dbReference>
<comment type="cofactor">
    <cofactor evidence="3">
        <name>Zn(2+)</name>
        <dbReference type="ChEBI" id="CHEBI:29105"/>
    </cofactor>
    <text evidence="3">Binds 1 divalent metal cation per subunit.</text>
</comment>
<dbReference type="GO" id="GO:0046872">
    <property type="term" value="F:metal ion binding"/>
    <property type="evidence" value="ECO:0007669"/>
    <property type="project" value="UniProtKB-KW"/>
</dbReference>
<dbReference type="InterPro" id="IPR005511">
    <property type="entry name" value="SMP-30"/>
</dbReference>
<feature type="binding site" evidence="3">
    <location>
        <position position="143"/>
    </location>
    <ligand>
        <name>substrate</name>
    </ligand>
</feature>
<dbReference type="AlphaFoldDB" id="A0A964E525"/>
<feature type="binding site" evidence="3">
    <location>
        <position position="32"/>
    </location>
    <ligand>
        <name>a divalent metal cation</name>
        <dbReference type="ChEBI" id="CHEBI:60240"/>
    </ligand>
</feature>
<dbReference type="Gene3D" id="2.120.10.30">
    <property type="entry name" value="TolB, C-terminal domain"/>
    <property type="match status" value="1"/>
</dbReference>
<feature type="active site" description="Proton donor/acceptor" evidence="2">
    <location>
        <position position="231"/>
    </location>
</feature>
<evidence type="ECO:0000313" key="5">
    <source>
        <dbReference type="EMBL" id="MCB8882255.1"/>
    </source>
</evidence>
<dbReference type="InterPro" id="IPR011042">
    <property type="entry name" value="6-blade_b-propeller_TolB-like"/>
</dbReference>
<reference evidence="5 6" key="1">
    <citation type="journal article" date="2021" name="Microorganisms">
        <title>Acidisoma silvae sp. nov. and Acidisomacellulosilytica sp. nov., Two Acidophilic Bacteria Isolated from Decaying Wood, Hydrolyzing Cellulose and Producing Poly-3-hydroxybutyrate.</title>
        <authorList>
            <person name="Mieszkin S."/>
            <person name="Pouder E."/>
            <person name="Uroz S."/>
            <person name="Simon-Colin C."/>
            <person name="Alain K."/>
        </authorList>
    </citation>
    <scope>NUCLEOTIDE SEQUENCE [LARGE SCALE GENOMIC DNA]</scope>
    <source>
        <strain evidence="5 6">HW T5.17</strain>
    </source>
</reference>
<sequence>MSYFETQDKTFSDYIIPVCDLEILADGLAWGEGPVWFGDNRALLFSDIPKDRMLKWDETSGQVSLFRSPSNFANGNTRDREGRLLTCEHGGRRVTRTEYDGSITVLADNFQGRRLNSPNDVVVTSDGAIWFTDPPYGILTDYEGHKAESELDGCHVFRLDPITGDLAIVADDFVKPNGLAFSADETALFVADSGRSHDQDAPHHIRKFQVNRNGTLSGGAIFTEIDPGVPDGLRIDERGNLWVAAGDGVHCYGQDGRLLGKILTGEVVANLCFGGAKRNRLFITGKSKLQSVYLNTIGIQRP</sequence>
<evidence type="ECO:0000256" key="1">
    <source>
        <dbReference type="ARBA" id="ARBA00022801"/>
    </source>
</evidence>
<keyword evidence="1" id="KW-0378">Hydrolase</keyword>
<dbReference type="PANTHER" id="PTHR47572:SF4">
    <property type="entry name" value="LACTONASE DRP35"/>
    <property type="match status" value="1"/>
</dbReference>
<dbReference type="RefSeq" id="WP_227308918.1">
    <property type="nucleotide sequence ID" value="NZ_JAESVA010000006.1"/>
</dbReference>
<keyword evidence="3" id="KW-0862">Zinc</keyword>
<dbReference type="PANTHER" id="PTHR47572">
    <property type="entry name" value="LIPOPROTEIN-RELATED"/>
    <property type="match status" value="1"/>
</dbReference>
<keyword evidence="6" id="KW-1185">Reference proteome</keyword>
<keyword evidence="3" id="KW-0479">Metal-binding</keyword>
<evidence type="ECO:0000313" key="6">
    <source>
        <dbReference type="Proteomes" id="UP000721844"/>
    </source>
</evidence>
<organism evidence="5 6">
    <name type="scientific">Acidisoma cellulosilyticum</name>
    <dbReference type="NCBI Taxonomy" id="2802395"/>
    <lineage>
        <taxon>Bacteria</taxon>
        <taxon>Pseudomonadati</taxon>
        <taxon>Pseudomonadota</taxon>
        <taxon>Alphaproteobacteria</taxon>
        <taxon>Acetobacterales</taxon>
        <taxon>Acidocellaceae</taxon>
        <taxon>Acidisoma</taxon>
    </lineage>
</organism>
<feature type="domain" description="SMP-30/Gluconolactonase/LRE-like region" evidence="4">
    <location>
        <begin position="30"/>
        <end position="284"/>
    </location>
</feature>
<dbReference type="Pfam" id="PF08450">
    <property type="entry name" value="SGL"/>
    <property type="match status" value="1"/>
</dbReference>
<dbReference type="EMBL" id="JAESVA010000006">
    <property type="protein sequence ID" value="MCB8882255.1"/>
    <property type="molecule type" value="Genomic_DNA"/>
</dbReference>
<dbReference type="GO" id="GO:0016787">
    <property type="term" value="F:hydrolase activity"/>
    <property type="evidence" value="ECO:0007669"/>
    <property type="project" value="UniProtKB-KW"/>
</dbReference>
<gene>
    <name evidence="5" type="ORF">ACELLULO517_18555</name>
</gene>
<dbReference type="InterPro" id="IPR051262">
    <property type="entry name" value="SMP-30/CGR1_Lactonase"/>
</dbReference>
<dbReference type="SUPFAM" id="SSF63829">
    <property type="entry name" value="Calcium-dependent phosphotriesterase"/>
    <property type="match status" value="1"/>
</dbReference>
<accession>A0A964E525</accession>
<feature type="binding site" evidence="3">
    <location>
        <position position="231"/>
    </location>
    <ligand>
        <name>a divalent metal cation</name>
        <dbReference type="ChEBI" id="CHEBI:60240"/>
    </ligand>
</feature>
<dbReference type="PRINTS" id="PR01790">
    <property type="entry name" value="SMP30FAMILY"/>
</dbReference>
<proteinExistence type="predicted"/>
<feature type="binding site" evidence="3">
    <location>
        <position position="119"/>
    </location>
    <ligand>
        <name>substrate</name>
    </ligand>
</feature>
<evidence type="ECO:0000256" key="3">
    <source>
        <dbReference type="PIRSR" id="PIRSR605511-2"/>
    </source>
</evidence>